<evidence type="ECO:0000256" key="1">
    <source>
        <dbReference type="SAM" id="Phobius"/>
    </source>
</evidence>
<comment type="caution">
    <text evidence="3">The sequence shown here is derived from an EMBL/GenBank/DDBJ whole genome shotgun (WGS) entry which is preliminary data.</text>
</comment>
<dbReference type="InterPro" id="IPR044861">
    <property type="entry name" value="IPNS-like_FE2OG_OXY"/>
</dbReference>
<accession>A0A9P6AGV6</accession>
<dbReference type="PANTHER" id="PTHR47990">
    <property type="entry name" value="2-OXOGLUTARATE (2OG) AND FE(II)-DEPENDENT OXYGENASE SUPERFAMILY PROTEIN-RELATED"/>
    <property type="match status" value="1"/>
</dbReference>
<dbReference type="OrthoDB" id="288590at2759"/>
<dbReference type="Gene3D" id="2.60.120.330">
    <property type="entry name" value="B-lactam Antibiotic, Isopenicillin N Synthase, Chain"/>
    <property type="match status" value="1"/>
</dbReference>
<dbReference type="InterPro" id="IPR027443">
    <property type="entry name" value="IPNS-like_sf"/>
</dbReference>
<feature type="transmembrane region" description="Helical" evidence="1">
    <location>
        <begin position="331"/>
        <end position="351"/>
    </location>
</feature>
<organism evidence="3 4">
    <name type="scientific">Hydnum rufescens UP504</name>
    <dbReference type="NCBI Taxonomy" id="1448309"/>
    <lineage>
        <taxon>Eukaryota</taxon>
        <taxon>Fungi</taxon>
        <taxon>Dikarya</taxon>
        <taxon>Basidiomycota</taxon>
        <taxon>Agaricomycotina</taxon>
        <taxon>Agaricomycetes</taxon>
        <taxon>Cantharellales</taxon>
        <taxon>Hydnaceae</taxon>
        <taxon>Hydnum</taxon>
    </lineage>
</organism>
<keyword evidence="1" id="KW-1133">Transmembrane helix</keyword>
<protein>
    <recommendedName>
        <fullName evidence="2">Isopenicillin N synthase-like Fe(2+) 2OG dioxygenase domain-containing protein</fullName>
    </recommendedName>
</protein>
<dbReference type="SUPFAM" id="SSF51197">
    <property type="entry name" value="Clavaminate synthase-like"/>
    <property type="match status" value="1"/>
</dbReference>
<keyword evidence="1" id="KW-0812">Transmembrane</keyword>
<keyword evidence="1" id="KW-0472">Membrane</keyword>
<evidence type="ECO:0000259" key="2">
    <source>
        <dbReference type="Pfam" id="PF03171"/>
    </source>
</evidence>
<gene>
    <name evidence="3" type="ORF">BS47DRAFT_579901</name>
</gene>
<dbReference type="InterPro" id="IPR050231">
    <property type="entry name" value="Iron_ascorbate_oxido_reductase"/>
</dbReference>
<evidence type="ECO:0000313" key="3">
    <source>
        <dbReference type="EMBL" id="KAF9505034.1"/>
    </source>
</evidence>
<dbReference type="Pfam" id="PF03171">
    <property type="entry name" value="2OG-FeII_Oxy"/>
    <property type="match status" value="1"/>
</dbReference>
<dbReference type="Proteomes" id="UP000886523">
    <property type="component" value="Unassembled WGS sequence"/>
</dbReference>
<dbReference type="AlphaFoldDB" id="A0A9P6AGV6"/>
<keyword evidence="4" id="KW-1185">Reference proteome</keyword>
<sequence>MSACVAVPSLLLPTPVAHNAVATMSIPVVDLVGDTLTAAQEIVSDAAQSTGLVYIRNLPTQPDFEAIQRLFDTLYQSPLLMARLNSTYPKRGVIKLAGKLTDDEAIDNKVTLDLSAQRLQYLQDDGLRKDLGIEFDAAVKFFEAVEEKLVPLVLHATSNVISTPEVEVDLRDIHREGNNNFRLTDYHRGPTSRRHGCGEHRDYGTATLIFQDGSGGLEFEDPSTKQWLPIPGNETVLVWGWCGHVLSGGKIRVVKHRVKAIESARRNTAICFLAPDLNTPLQPLVDPVGRFADTVREGKVSVEMFKEMMGKKWRRREGNEKDEPSRSVVVLSPYLVLWPLAVLYLVSLLPTPNQMKQFTSKSREQFQ</sequence>
<evidence type="ECO:0000313" key="4">
    <source>
        <dbReference type="Proteomes" id="UP000886523"/>
    </source>
</evidence>
<reference evidence="3" key="1">
    <citation type="journal article" date="2020" name="Nat. Commun.">
        <title>Large-scale genome sequencing of mycorrhizal fungi provides insights into the early evolution of symbiotic traits.</title>
        <authorList>
            <person name="Miyauchi S."/>
            <person name="Kiss E."/>
            <person name="Kuo A."/>
            <person name="Drula E."/>
            <person name="Kohler A."/>
            <person name="Sanchez-Garcia M."/>
            <person name="Morin E."/>
            <person name="Andreopoulos B."/>
            <person name="Barry K.W."/>
            <person name="Bonito G."/>
            <person name="Buee M."/>
            <person name="Carver A."/>
            <person name="Chen C."/>
            <person name="Cichocki N."/>
            <person name="Clum A."/>
            <person name="Culley D."/>
            <person name="Crous P.W."/>
            <person name="Fauchery L."/>
            <person name="Girlanda M."/>
            <person name="Hayes R.D."/>
            <person name="Keri Z."/>
            <person name="LaButti K."/>
            <person name="Lipzen A."/>
            <person name="Lombard V."/>
            <person name="Magnuson J."/>
            <person name="Maillard F."/>
            <person name="Murat C."/>
            <person name="Nolan M."/>
            <person name="Ohm R.A."/>
            <person name="Pangilinan J."/>
            <person name="Pereira M.F."/>
            <person name="Perotto S."/>
            <person name="Peter M."/>
            <person name="Pfister S."/>
            <person name="Riley R."/>
            <person name="Sitrit Y."/>
            <person name="Stielow J.B."/>
            <person name="Szollosi G."/>
            <person name="Zifcakova L."/>
            <person name="Stursova M."/>
            <person name="Spatafora J.W."/>
            <person name="Tedersoo L."/>
            <person name="Vaario L.M."/>
            <person name="Yamada A."/>
            <person name="Yan M."/>
            <person name="Wang P."/>
            <person name="Xu J."/>
            <person name="Bruns T."/>
            <person name="Baldrian P."/>
            <person name="Vilgalys R."/>
            <person name="Dunand C."/>
            <person name="Henrissat B."/>
            <person name="Grigoriev I.V."/>
            <person name="Hibbett D."/>
            <person name="Nagy L.G."/>
            <person name="Martin F.M."/>
        </authorList>
    </citation>
    <scope>NUCLEOTIDE SEQUENCE</scope>
    <source>
        <strain evidence="3">UP504</strain>
    </source>
</reference>
<dbReference type="EMBL" id="MU129177">
    <property type="protein sequence ID" value="KAF9505034.1"/>
    <property type="molecule type" value="Genomic_DNA"/>
</dbReference>
<name>A0A9P6AGV6_9AGAM</name>
<proteinExistence type="predicted"/>
<feature type="domain" description="Isopenicillin N synthase-like Fe(2+) 2OG dioxygenase" evidence="2">
    <location>
        <begin position="186"/>
        <end position="274"/>
    </location>
</feature>